<sequence length="261" mass="30073">MATFINYDIEENRDFNSQALQGLGHIENIKDWQEILTTYQKLKEQYAPRRIFLILEDEGQANYTSGHRSHYEPFDNEFGIELDYDSTEYQTACVPKIIQHYAKQLKNKEYHKTLEDCSAKMALIDEDDLKALLLCNQNSLPIMDKEMVVLAGEFESESLKLALLINGYFSADFDPFENLAIIEMMADYGYEFIGLGASILGFVKTDKFDEIKLSELIDKIGFVYHFDDEVKTQFKSLLLQNNYAILSYGESPSELLGCYDS</sequence>
<dbReference type="Proteomes" id="UP000254133">
    <property type="component" value="Unassembled WGS sequence"/>
</dbReference>
<accession>A0A378PXP7</accession>
<evidence type="ECO:0000313" key="1">
    <source>
        <dbReference type="EMBL" id="STY91512.1"/>
    </source>
</evidence>
<organism evidence="1 2">
    <name type="scientific">Moraxella bovis</name>
    <dbReference type="NCBI Taxonomy" id="476"/>
    <lineage>
        <taxon>Bacteria</taxon>
        <taxon>Pseudomonadati</taxon>
        <taxon>Pseudomonadota</taxon>
        <taxon>Gammaproteobacteria</taxon>
        <taxon>Moraxellales</taxon>
        <taxon>Moraxellaceae</taxon>
        <taxon>Moraxella</taxon>
    </lineage>
</organism>
<reference evidence="1 2" key="1">
    <citation type="submission" date="2018-06" db="EMBL/GenBank/DDBJ databases">
        <authorList>
            <consortium name="Pathogen Informatics"/>
            <person name="Doyle S."/>
        </authorList>
    </citation>
    <scope>NUCLEOTIDE SEQUENCE [LARGE SCALE GENOMIC DNA]</scope>
    <source>
        <strain evidence="1 2">NCTC9426</strain>
    </source>
</reference>
<proteinExistence type="predicted"/>
<evidence type="ECO:0008006" key="3">
    <source>
        <dbReference type="Google" id="ProtNLM"/>
    </source>
</evidence>
<evidence type="ECO:0000313" key="2">
    <source>
        <dbReference type="Proteomes" id="UP000254133"/>
    </source>
</evidence>
<protein>
    <recommendedName>
        <fullName evidence="3">DUF4253 domain-containing protein</fullName>
    </recommendedName>
</protein>
<dbReference type="AlphaFoldDB" id="A0A378PXP7"/>
<name>A0A378PXP7_MORBO</name>
<gene>
    <name evidence="1" type="ORF">NCTC9426_01570</name>
</gene>
<dbReference type="EMBL" id="UGPZ01000002">
    <property type="protein sequence ID" value="STY91512.1"/>
    <property type="molecule type" value="Genomic_DNA"/>
</dbReference>